<dbReference type="Pfam" id="PF01609">
    <property type="entry name" value="DDE_Tnp_1"/>
    <property type="match status" value="1"/>
</dbReference>
<keyword evidence="3" id="KW-1185">Reference proteome</keyword>
<sequence length="568" mass="64482">MEISSERIDDIPLIVEWLKRMEIAKIIDQKLNKPHGNHEGMSYGQLSVLLLTYIITQSDHRLSAVEPWVEAHRRILELTTGWSIGEKDATDDRLARVVEELGKQTQATHEIEVKLGQHLIRAYELPTAVVRVDTTSFSVNHTPGDSTEENLLRYGYSKDKRPDLLQYRQLLATVDPMGMPLVSATLAGNGADDPLYFPTWEKMVKVIGHKNFVFIADCKAGAIATRAAIAANEGIYCVPVPMSGQHPQYLKQWVLDPPAELQSIQFPEQDEDEPAVGKGFEVELGKFWFNEQTNKHVRWHERYLVVYSPSLAASTIRGQQQRINSAQTALNKLAAKPGTDPQALAEQVENILKRYRVKDFFNTTITEQIIQQTRYIGRGRPSKNSPTEQVTSICLQLHIQLIDVAIKEAETLAGWRLYVTNASIAQLSLSLAVIYYRGEWLLERGFHRFKRGCLPALPIYFTDQNRIIGLMFLLNIALRVFTLMEFVVRQALMDTQQSLAGLYDGNPKRKTSRPSAEKMLKAFCNLTLYFLPNSTIFITPLSELQKQIICLMKMPESLYQVDSVLYST</sequence>
<organism evidence="2 3">
    <name type="scientific">Aetokthonos hydrillicola Thurmond2011</name>
    <dbReference type="NCBI Taxonomy" id="2712845"/>
    <lineage>
        <taxon>Bacteria</taxon>
        <taxon>Bacillati</taxon>
        <taxon>Cyanobacteriota</taxon>
        <taxon>Cyanophyceae</taxon>
        <taxon>Nostocales</taxon>
        <taxon>Hapalosiphonaceae</taxon>
        <taxon>Aetokthonos</taxon>
    </lineage>
</organism>
<dbReference type="AlphaFoldDB" id="A0AAP5MD80"/>
<dbReference type="InterPro" id="IPR002559">
    <property type="entry name" value="Transposase_11"/>
</dbReference>
<evidence type="ECO:0000313" key="3">
    <source>
        <dbReference type="Proteomes" id="UP000667802"/>
    </source>
</evidence>
<gene>
    <name evidence="2" type="ORF">G7B40_030930</name>
</gene>
<dbReference type="Proteomes" id="UP000667802">
    <property type="component" value="Unassembled WGS sequence"/>
</dbReference>
<dbReference type="GO" id="GO:0004803">
    <property type="term" value="F:transposase activity"/>
    <property type="evidence" value="ECO:0007669"/>
    <property type="project" value="InterPro"/>
</dbReference>
<accession>A0AAP5MD80</accession>
<dbReference type="GO" id="GO:0003677">
    <property type="term" value="F:DNA binding"/>
    <property type="evidence" value="ECO:0007669"/>
    <property type="project" value="InterPro"/>
</dbReference>
<dbReference type="InterPro" id="IPR047654">
    <property type="entry name" value="IS1634_transpos"/>
</dbReference>
<dbReference type="PANTHER" id="PTHR34614">
    <property type="match status" value="1"/>
</dbReference>
<evidence type="ECO:0000259" key="1">
    <source>
        <dbReference type="Pfam" id="PF01609"/>
    </source>
</evidence>
<proteinExistence type="predicted"/>
<protein>
    <submittedName>
        <fullName evidence="2">IS1634 family transposase</fullName>
    </submittedName>
</protein>
<comment type="caution">
    <text evidence="2">The sequence shown here is derived from an EMBL/GenBank/DDBJ whole genome shotgun (WGS) entry which is preliminary data.</text>
</comment>
<dbReference type="GO" id="GO:0006313">
    <property type="term" value="P:DNA transposition"/>
    <property type="evidence" value="ECO:0007669"/>
    <property type="project" value="InterPro"/>
</dbReference>
<reference evidence="3" key="1">
    <citation type="journal article" date="2021" name="Science">
        <title>Hunting the eagle killer: A cyanobacterial neurotoxin causes vacuolar myelinopathy.</title>
        <authorList>
            <person name="Breinlinger S."/>
            <person name="Phillips T.J."/>
            <person name="Haram B.N."/>
            <person name="Mares J."/>
            <person name="Martinez Yerena J.A."/>
            <person name="Hrouzek P."/>
            <person name="Sobotka R."/>
            <person name="Henderson W.M."/>
            <person name="Schmieder P."/>
            <person name="Williams S.M."/>
            <person name="Lauderdale J.D."/>
            <person name="Wilde H.D."/>
            <person name="Gerrin W."/>
            <person name="Kust A."/>
            <person name="Washington J.W."/>
            <person name="Wagner C."/>
            <person name="Geier B."/>
            <person name="Liebeke M."/>
            <person name="Enke H."/>
            <person name="Niedermeyer T.H.J."/>
            <person name="Wilde S.B."/>
        </authorList>
    </citation>
    <scope>NUCLEOTIDE SEQUENCE [LARGE SCALE GENOMIC DNA]</scope>
    <source>
        <strain evidence="3">Thurmond2011</strain>
    </source>
</reference>
<dbReference type="RefSeq" id="WP_310834248.1">
    <property type="nucleotide sequence ID" value="NZ_JAALHA020000021.1"/>
</dbReference>
<dbReference type="EMBL" id="JAALHA020000021">
    <property type="protein sequence ID" value="MDR9898939.1"/>
    <property type="molecule type" value="Genomic_DNA"/>
</dbReference>
<dbReference type="PANTHER" id="PTHR34614:SF2">
    <property type="entry name" value="TRANSPOSASE IS4-LIKE DOMAIN-CONTAINING PROTEIN"/>
    <property type="match status" value="1"/>
</dbReference>
<evidence type="ECO:0000313" key="2">
    <source>
        <dbReference type="EMBL" id="MDR9898939.1"/>
    </source>
</evidence>
<name>A0AAP5MD80_9CYAN</name>
<feature type="domain" description="Transposase IS4-like" evidence="1">
    <location>
        <begin position="129"/>
        <end position="478"/>
    </location>
</feature>
<dbReference type="NCBIfam" id="NF033559">
    <property type="entry name" value="transpos_IS1634"/>
    <property type="match status" value="1"/>
</dbReference>